<dbReference type="Proteomes" id="UP000280834">
    <property type="component" value="Unassembled WGS sequence"/>
</dbReference>
<gene>
    <name evidence="1" type="ORF">BTMF_LOCUS3566</name>
</gene>
<reference evidence="1 2" key="2">
    <citation type="submission" date="2018-11" db="EMBL/GenBank/DDBJ databases">
        <authorList>
            <consortium name="Pathogen Informatics"/>
        </authorList>
    </citation>
    <scope>NUCLEOTIDE SEQUENCE [LARGE SCALE GENOMIC DNA]</scope>
</reference>
<keyword evidence="2" id="KW-1185">Reference proteome</keyword>
<sequence>MLSSLKFNKFVVNSDCDQSTFGNVFPTSFKFLGRYIPTVTCQCT</sequence>
<evidence type="ECO:0000313" key="2">
    <source>
        <dbReference type="Proteomes" id="UP000280834"/>
    </source>
</evidence>
<reference evidence="3" key="1">
    <citation type="submission" date="2017-02" db="UniProtKB">
        <authorList>
            <consortium name="WormBaseParasite"/>
        </authorList>
    </citation>
    <scope>IDENTIFICATION</scope>
</reference>
<protein>
    <submittedName>
        <fullName evidence="3">ZP domain-containing protein</fullName>
    </submittedName>
</protein>
<evidence type="ECO:0000313" key="1">
    <source>
        <dbReference type="EMBL" id="VDO15051.1"/>
    </source>
</evidence>
<organism evidence="3">
    <name type="scientific">Brugia timori</name>
    <dbReference type="NCBI Taxonomy" id="42155"/>
    <lineage>
        <taxon>Eukaryota</taxon>
        <taxon>Metazoa</taxon>
        <taxon>Ecdysozoa</taxon>
        <taxon>Nematoda</taxon>
        <taxon>Chromadorea</taxon>
        <taxon>Rhabditida</taxon>
        <taxon>Spirurina</taxon>
        <taxon>Spiruromorpha</taxon>
        <taxon>Filarioidea</taxon>
        <taxon>Onchocercidae</taxon>
        <taxon>Brugia</taxon>
    </lineage>
</organism>
<accession>A0A0R3QD36</accession>
<dbReference type="WBParaSite" id="BTMF_0000426801-mRNA-1">
    <property type="protein sequence ID" value="BTMF_0000426801-mRNA-1"/>
    <property type="gene ID" value="BTMF_0000426801"/>
</dbReference>
<proteinExistence type="predicted"/>
<evidence type="ECO:0000313" key="3">
    <source>
        <dbReference type="WBParaSite" id="BTMF_0000426801-mRNA-1"/>
    </source>
</evidence>
<dbReference type="AlphaFoldDB" id="A0A0R3QD36"/>
<name>A0A0R3QD36_9BILA</name>
<dbReference type="EMBL" id="UZAG01003249">
    <property type="protein sequence ID" value="VDO15051.1"/>
    <property type="molecule type" value="Genomic_DNA"/>
</dbReference>